<name>A0A6C0U7L2_9GAMM</name>
<dbReference type="PROSITE" id="PS00170">
    <property type="entry name" value="CSA_PPIASE_1"/>
    <property type="match status" value="1"/>
</dbReference>
<keyword evidence="7" id="KW-1185">Reference proteome</keyword>
<comment type="similarity">
    <text evidence="1 4">Belongs to the cyclophilin-type PPIase family.</text>
</comment>
<dbReference type="PANTHER" id="PTHR45625">
    <property type="entry name" value="PEPTIDYL-PROLYL CIS-TRANS ISOMERASE-RELATED"/>
    <property type="match status" value="1"/>
</dbReference>
<dbReference type="GO" id="GO:0006457">
    <property type="term" value="P:protein folding"/>
    <property type="evidence" value="ECO:0007669"/>
    <property type="project" value="InterPro"/>
</dbReference>
<keyword evidence="3 4" id="KW-0413">Isomerase</keyword>
<keyword evidence="4" id="KW-0732">Signal</keyword>
<proteinExistence type="inferred from homology"/>
<dbReference type="CDD" id="cd01920">
    <property type="entry name" value="cyclophilin_EcCYP_like"/>
    <property type="match status" value="1"/>
</dbReference>
<evidence type="ECO:0000256" key="1">
    <source>
        <dbReference type="ARBA" id="ARBA00007365"/>
    </source>
</evidence>
<reference evidence="6 7" key="1">
    <citation type="submission" date="2020-02" db="EMBL/GenBank/DDBJ databases">
        <title>Genome sequencing for Kineobactrum sp. M2.</title>
        <authorList>
            <person name="Park S.-J."/>
        </authorList>
    </citation>
    <scope>NUCLEOTIDE SEQUENCE [LARGE SCALE GENOMIC DNA]</scope>
    <source>
        <strain evidence="6 7">M2</strain>
    </source>
</reference>
<gene>
    <name evidence="6" type="ORF">G3T16_14550</name>
</gene>
<dbReference type="KEGG" id="kim:G3T16_14550"/>
<dbReference type="EMBL" id="CP048711">
    <property type="protein sequence ID" value="QIB66435.1"/>
    <property type="molecule type" value="Genomic_DNA"/>
</dbReference>
<dbReference type="Gene3D" id="2.40.100.10">
    <property type="entry name" value="Cyclophilin-like"/>
    <property type="match status" value="1"/>
</dbReference>
<evidence type="ECO:0000259" key="5">
    <source>
        <dbReference type="PROSITE" id="PS50072"/>
    </source>
</evidence>
<evidence type="ECO:0000256" key="2">
    <source>
        <dbReference type="ARBA" id="ARBA00023110"/>
    </source>
</evidence>
<dbReference type="InterPro" id="IPR044666">
    <property type="entry name" value="Cyclophilin_A-like"/>
</dbReference>
<accession>A0A6C0U7L2</accession>
<dbReference type="InterPro" id="IPR002130">
    <property type="entry name" value="Cyclophilin-type_PPIase_dom"/>
</dbReference>
<dbReference type="InterPro" id="IPR029000">
    <property type="entry name" value="Cyclophilin-like_dom_sf"/>
</dbReference>
<organism evidence="6 7">
    <name type="scientific">Kineobactrum salinum</name>
    <dbReference type="NCBI Taxonomy" id="2708301"/>
    <lineage>
        <taxon>Bacteria</taxon>
        <taxon>Pseudomonadati</taxon>
        <taxon>Pseudomonadota</taxon>
        <taxon>Gammaproteobacteria</taxon>
        <taxon>Cellvibrionales</taxon>
        <taxon>Halieaceae</taxon>
        <taxon>Kineobactrum</taxon>
    </lineage>
</organism>
<dbReference type="GO" id="GO:0003755">
    <property type="term" value="F:peptidyl-prolyl cis-trans isomerase activity"/>
    <property type="evidence" value="ECO:0007669"/>
    <property type="project" value="UniProtKB-UniRule"/>
</dbReference>
<dbReference type="PANTHER" id="PTHR45625:SF4">
    <property type="entry name" value="PEPTIDYLPROLYL ISOMERASE DOMAIN AND WD REPEAT-CONTAINING PROTEIN 1"/>
    <property type="match status" value="1"/>
</dbReference>
<feature type="domain" description="PPIase cyclophilin-type" evidence="5">
    <location>
        <begin position="42"/>
        <end position="192"/>
    </location>
</feature>
<keyword evidence="2 4" id="KW-0697">Rotamase</keyword>
<evidence type="ECO:0000256" key="3">
    <source>
        <dbReference type="ARBA" id="ARBA00023235"/>
    </source>
</evidence>
<dbReference type="SUPFAM" id="SSF50891">
    <property type="entry name" value="Cyclophilin-like"/>
    <property type="match status" value="1"/>
</dbReference>
<sequence>MLSPMLRILSGLALLLFIASLPARADESPQPEPQVVIKTSEGDITLRLFPDKSPVTVANFLAYVDAGHYNGTIFHRVISGFMIQGGGFLPDLTEKPAGDPIINESRNRLHNIRGAVTMARTSDPDSAAAQFFINQRTNLQLDWSPGKEGYTVFGEVIDGMSVVDYISSAPVHTVAGHEDVPTEPILILSVEREPLP</sequence>
<evidence type="ECO:0000256" key="4">
    <source>
        <dbReference type="RuleBase" id="RU363019"/>
    </source>
</evidence>
<protein>
    <recommendedName>
        <fullName evidence="4">Peptidyl-prolyl cis-trans isomerase</fullName>
        <shortName evidence="4">PPIase</shortName>
        <ecNumber evidence="4">5.2.1.8</ecNumber>
    </recommendedName>
</protein>
<feature type="signal peptide" evidence="4">
    <location>
        <begin position="1"/>
        <end position="25"/>
    </location>
</feature>
<comment type="function">
    <text evidence="4">PPIases accelerate the folding of proteins. It catalyzes the cis-trans isomerization of proline imidic peptide bonds in oligopeptides.</text>
</comment>
<dbReference type="InterPro" id="IPR020892">
    <property type="entry name" value="Cyclophilin-type_PPIase_CS"/>
</dbReference>
<dbReference type="AlphaFoldDB" id="A0A6C0U7L2"/>
<dbReference type="RefSeq" id="WP_163495869.1">
    <property type="nucleotide sequence ID" value="NZ_CP048711.1"/>
</dbReference>
<comment type="catalytic activity">
    <reaction evidence="4">
        <text>[protein]-peptidylproline (omega=180) = [protein]-peptidylproline (omega=0)</text>
        <dbReference type="Rhea" id="RHEA:16237"/>
        <dbReference type="Rhea" id="RHEA-COMP:10747"/>
        <dbReference type="Rhea" id="RHEA-COMP:10748"/>
        <dbReference type="ChEBI" id="CHEBI:83833"/>
        <dbReference type="ChEBI" id="CHEBI:83834"/>
        <dbReference type="EC" id="5.2.1.8"/>
    </reaction>
</comment>
<evidence type="ECO:0000313" key="7">
    <source>
        <dbReference type="Proteomes" id="UP000477680"/>
    </source>
</evidence>
<dbReference type="Proteomes" id="UP000477680">
    <property type="component" value="Chromosome"/>
</dbReference>
<dbReference type="Pfam" id="PF00160">
    <property type="entry name" value="Pro_isomerase"/>
    <property type="match status" value="1"/>
</dbReference>
<evidence type="ECO:0000313" key="6">
    <source>
        <dbReference type="EMBL" id="QIB66435.1"/>
    </source>
</evidence>
<dbReference type="PRINTS" id="PR00153">
    <property type="entry name" value="CSAPPISMRASE"/>
</dbReference>
<dbReference type="EC" id="5.2.1.8" evidence="4"/>
<dbReference type="PROSITE" id="PS50072">
    <property type="entry name" value="CSA_PPIASE_2"/>
    <property type="match status" value="1"/>
</dbReference>
<feature type="chain" id="PRO_5025713899" description="Peptidyl-prolyl cis-trans isomerase" evidence="4">
    <location>
        <begin position="26"/>
        <end position="196"/>
    </location>
</feature>